<feature type="compositionally biased region" description="Low complexity" evidence="1">
    <location>
        <begin position="36"/>
        <end position="57"/>
    </location>
</feature>
<proteinExistence type="predicted"/>
<protein>
    <submittedName>
        <fullName evidence="3">Uncharacterized protein</fullName>
    </submittedName>
</protein>
<keyword evidence="4" id="KW-1185">Reference proteome</keyword>
<reference evidence="3 4" key="2">
    <citation type="journal article" date="2015" name="Stand. Genomic Sci.">
        <title>Draft genome sequence of Cellulomonas carbonis T26(T) and comparative analysis of six Cellulomonas genomes.</title>
        <authorList>
            <person name="Zhuang W."/>
            <person name="Zhang S."/>
            <person name="Xia X."/>
            <person name="Wang G."/>
        </authorList>
    </citation>
    <scope>NUCLEOTIDE SEQUENCE [LARGE SCALE GENOMIC DNA]</scope>
    <source>
        <strain evidence="3 4">T26</strain>
    </source>
</reference>
<organism evidence="3 4">
    <name type="scientific">Cellulomonas carbonis T26</name>
    <dbReference type="NCBI Taxonomy" id="947969"/>
    <lineage>
        <taxon>Bacteria</taxon>
        <taxon>Bacillati</taxon>
        <taxon>Actinomycetota</taxon>
        <taxon>Actinomycetes</taxon>
        <taxon>Micrococcales</taxon>
        <taxon>Cellulomonadaceae</taxon>
        <taxon>Cellulomonas</taxon>
    </lineage>
</organism>
<keyword evidence="2" id="KW-0472">Membrane</keyword>
<feature type="transmembrane region" description="Helical" evidence="2">
    <location>
        <begin position="100"/>
        <end position="117"/>
    </location>
</feature>
<evidence type="ECO:0000313" key="3">
    <source>
        <dbReference type="EMBL" id="KGM09831.1"/>
    </source>
</evidence>
<feature type="region of interest" description="Disordered" evidence="1">
    <location>
        <begin position="1"/>
        <end position="66"/>
    </location>
</feature>
<feature type="compositionally biased region" description="Pro residues" evidence="1">
    <location>
        <begin position="1"/>
        <end position="12"/>
    </location>
</feature>
<evidence type="ECO:0000256" key="2">
    <source>
        <dbReference type="SAM" id="Phobius"/>
    </source>
</evidence>
<keyword evidence="2" id="KW-0812">Transmembrane</keyword>
<sequence>MSNPYAPPPGDAPPRGERGSSTRQGPTGHPAQGRAPDGQPTPGHGPHGRPPTATRQPPRTPPDPAAVEALSRRTGHVLAFLVATLLVTMMPFPVQVAAGLFALGALVAGARAVVLAWRAGVRTPALGALAGLVLLAGVMVLSFATMVAFWPAQQANAECVRLAVTTSAREACAEQLQRDVEDVLEGVLAPAGR</sequence>
<reference evidence="3 4" key="1">
    <citation type="submission" date="2013-08" db="EMBL/GenBank/DDBJ databases">
        <title>Genome sequencing of Cellulomonas carbonis T26.</title>
        <authorList>
            <person name="Chen F."/>
            <person name="Li Y."/>
            <person name="Wang G."/>
        </authorList>
    </citation>
    <scope>NUCLEOTIDE SEQUENCE [LARGE SCALE GENOMIC DNA]</scope>
    <source>
        <strain evidence="3 4">T26</strain>
    </source>
</reference>
<dbReference type="RefSeq" id="WP_043607990.1">
    <property type="nucleotide sequence ID" value="NZ_AXCY01000075.1"/>
</dbReference>
<evidence type="ECO:0000256" key="1">
    <source>
        <dbReference type="SAM" id="MobiDB-lite"/>
    </source>
</evidence>
<evidence type="ECO:0000313" key="4">
    <source>
        <dbReference type="Proteomes" id="UP000029839"/>
    </source>
</evidence>
<feature type="transmembrane region" description="Helical" evidence="2">
    <location>
        <begin position="129"/>
        <end position="150"/>
    </location>
</feature>
<gene>
    <name evidence="3" type="ORF">N868_18545</name>
</gene>
<dbReference type="AlphaFoldDB" id="A0A0A0BPI2"/>
<dbReference type="EMBL" id="AXCY01000075">
    <property type="protein sequence ID" value="KGM09831.1"/>
    <property type="molecule type" value="Genomic_DNA"/>
</dbReference>
<comment type="caution">
    <text evidence="3">The sequence shown here is derived from an EMBL/GenBank/DDBJ whole genome shotgun (WGS) entry which is preliminary data.</text>
</comment>
<keyword evidence="2" id="KW-1133">Transmembrane helix</keyword>
<dbReference type="Proteomes" id="UP000029839">
    <property type="component" value="Unassembled WGS sequence"/>
</dbReference>
<name>A0A0A0BPI2_9CELL</name>
<accession>A0A0A0BPI2</accession>